<accession>A0A7S2P0Q4</accession>
<protein>
    <submittedName>
        <fullName evidence="1">Uncharacterized protein</fullName>
    </submittedName>
</protein>
<dbReference type="EMBL" id="HBGY01010700">
    <property type="protein sequence ID" value="CAD9569167.1"/>
    <property type="molecule type" value="Transcribed_RNA"/>
</dbReference>
<organism evidence="1">
    <name type="scientific">Leptocylindrus danicus</name>
    <dbReference type="NCBI Taxonomy" id="163516"/>
    <lineage>
        <taxon>Eukaryota</taxon>
        <taxon>Sar</taxon>
        <taxon>Stramenopiles</taxon>
        <taxon>Ochrophyta</taxon>
        <taxon>Bacillariophyta</taxon>
        <taxon>Coscinodiscophyceae</taxon>
        <taxon>Chaetocerotophycidae</taxon>
        <taxon>Leptocylindrales</taxon>
        <taxon>Leptocylindraceae</taxon>
        <taxon>Leptocylindrus</taxon>
    </lineage>
</organism>
<sequence>MHRLQQLPVITLLAPNESAALRSRDTFCKLFGAKEIEQSQIPTSSREQFMSNDSGGPAVDCTDTEKISRGVYRINEELFGNSILLKAANSSGGALIHLLPLKSPSYSLMNSLDSVGKSFGDNDLSLLSVTQRQKDDSVSGDCSAFDVRKRISKCIYEKHRHASVVMVKFAASKLFRWSNISTAANATSLFLEDPSRHLLLDLPAENSAMACECDLDEVYDNESSDSKQIISGYRVKELTLPFFPCTSPSKLSLDDEFYGSCLTRPKNSITGKPLIGLFQWPAQKSGVVFRPIPAARKDMALPHPSIIFQCSSLEAAADELSNSGVNLFKIGFSSGMNRGNNKRNMNGQLAVVHPDFGGLDVRLCDGNDLNAGFAENQEALMASSLGELQSANVLAEGGEGRHHRNHDFMNGIGDCWVEFRAHMKNPSGFFAGSRRQTPIRIAKPPDLPPE</sequence>
<dbReference type="AlphaFoldDB" id="A0A7S2P0Q4"/>
<proteinExistence type="predicted"/>
<gene>
    <name evidence="1" type="ORF">LDAN0321_LOCUS6751</name>
</gene>
<evidence type="ECO:0000313" key="1">
    <source>
        <dbReference type="EMBL" id="CAD9569167.1"/>
    </source>
</evidence>
<name>A0A7S2P0Q4_9STRA</name>
<reference evidence="1" key="1">
    <citation type="submission" date="2021-01" db="EMBL/GenBank/DDBJ databases">
        <authorList>
            <person name="Corre E."/>
            <person name="Pelletier E."/>
            <person name="Niang G."/>
            <person name="Scheremetjew M."/>
            <person name="Finn R."/>
            <person name="Kale V."/>
            <person name="Holt S."/>
            <person name="Cochrane G."/>
            <person name="Meng A."/>
            <person name="Brown T."/>
            <person name="Cohen L."/>
        </authorList>
    </citation>
    <scope>NUCLEOTIDE SEQUENCE</scope>
    <source>
        <strain evidence="1">B650</strain>
    </source>
</reference>